<feature type="domain" description="RRM" evidence="11">
    <location>
        <begin position="531"/>
        <end position="620"/>
    </location>
</feature>
<dbReference type="CDD" id="cd12568">
    <property type="entry name" value="RRM3_MRD1"/>
    <property type="match status" value="1"/>
</dbReference>
<proteinExistence type="inferred from homology"/>
<gene>
    <name evidence="12" type="ORF">SCLCIDRAFT_143479</name>
</gene>
<dbReference type="Pfam" id="PF00076">
    <property type="entry name" value="RRM_1"/>
    <property type="match status" value="5"/>
</dbReference>
<dbReference type="PROSITE" id="PS50102">
    <property type="entry name" value="RRM"/>
    <property type="match status" value="5"/>
</dbReference>
<dbReference type="AlphaFoldDB" id="A0A0C3CRV0"/>
<reference evidence="12 13" key="1">
    <citation type="submission" date="2014-04" db="EMBL/GenBank/DDBJ databases">
        <authorList>
            <consortium name="DOE Joint Genome Institute"/>
            <person name="Kuo A."/>
            <person name="Kohler A."/>
            <person name="Nagy L.G."/>
            <person name="Floudas D."/>
            <person name="Copeland A."/>
            <person name="Barry K.W."/>
            <person name="Cichocki N."/>
            <person name="Veneault-Fourrey C."/>
            <person name="LaButti K."/>
            <person name="Lindquist E.A."/>
            <person name="Lipzen A."/>
            <person name="Lundell T."/>
            <person name="Morin E."/>
            <person name="Murat C."/>
            <person name="Sun H."/>
            <person name="Tunlid A."/>
            <person name="Henrissat B."/>
            <person name="Grigoriev I.V."/>
            <person name="Hibbett D.S."/>
            <person name="Martin F."/>
            <person name="Nordberg H.P."/>
            <person name="Cantor M.N."/>
            <person name="Hua S.X."/>
        </authorList>
    </citation>
    <scope>NUCLEOTIDE SEQUENCE [LARGE SCALE GENOMIC DNA]</scope>
    <source>
        <strain evidence="12 13">Foug A</strain>
    </source>
</reference>
<evidence type="ECO:0000256" key="7">
    <source>
        <dbReference type="ARBA" id="ARBA00023242"/>
    </source>
</evidence>
<evidence type="ECO:0000256" key="5">
    <source>
        <dbReference type="ARBA" id="ARBA00022737"/>
    </source>
</evidence>
<comment type="subcellular location">
    <subcellularLocation>
        <location evidence="1">Nucleus</location>
    </subcellularLocation>
</comment>
<dbReference type="OrthoDB" id="439639at2759"/>
<evidence type="ECO:0000259" key="11">
    <source>
        <dbReference type="PROSITE" id="PS50102"/>
    </source>
</evidence>
<dbReference type="InterPro" id="IPR050502">
    <property type="entry name" value="Euk_RNA-bind_prot"/>
</dbReference>
<accession>A0A0C3CRV0</accession>
<dbReference type="SUPFAM" id="SSF54928">
    <property type="entry name" value="RNA-binding domain, RBD"/>
    <property type="match status" value="3"/>
</dbReference>
<feature type="domain" description="RRM" evidence="11">
    <location>
        <begin position="414"/>
        <end position="486"/>
    </location>
</feature>
<dbReference type="CDD" id="cd12320">
    <property type="entry name" value="RRM6_RBM19_RRM5_MRD1"/>
    <property type="match status" value="1"/>
</dbReference>
<dbReference type="GO" id="GO:0005634">
    <property type="term" value="C:nucleus"/>
    <property type="evidence" value="ECO:0007669"/>
    <property type="project" value="UniProtKB-SubCell"/>
</dbReference>
<dbReference type="FunCoup" id="A0A0C3CRV0">
    <property type="interactions" value="844"/>
</dbReference>
<evidence type="ECO:0000256" key="6">
    <source>
        <dbReference type="ARBA" id="ARBA00022884"/>
    </source>
</evidence>
<dbReference type="EMBL" id="KN822265">
    <property type="protein sequence ID" value="KIM51330.1"/>
    <property type="molecule type" value="Genomic_DNA"/>
</dbReference>
<dbReference type="PANTHER" id="PTHR48025">
    <property type="entry name" value="OS02G0815200 PROTEIN"/>
    <property type="match status" value="1"/>
</dbReference>
<keyword evidence="5" id="KW-0677">Repeat</keyword>
<sequence>MSRLIIKNLPSYLTPDGLRKHFAQNGAPPGTITDLKISHKRDGTSRRFGFVGFKTEKEAAAARDWFDKTCVDSTRISVAVVEGGVKDAPAPYKRRRIDHDQSKMTATDPKGKTKQQAPSQTNTKTTAQLDTFLEVSRPRKGPSWANERILSHDEADAQPEAEVKLSETQDNDAVSDLEWMKRHMTQGASTPERVFQQDEDGAPATATTTTDKAEVPPPQDKDPTTATILQTARLFLRNLPFSCTDAELYELFQPLGEIEQVHIPIDSVSKQPKGVAYVKFKQPSSALAAYKALDKKSFQGRLLHILPAVERKGKSEMADGEGKKSLKDERNAKRKAVAGREFNWGMLYMNSDAVASSIADRLNIAKSDILNPESDNAAVKLALAETHVIQETKTYLESQGVILSSFSSRARSDTTILVKNIPYGTTSEQIREMFEAHGKLCRVVVPPAGTMAVVEFEHTDEAKKAFRALAYRRLGNSIIYLEKGPLGMFQEVPTDADASASASMSTAFKPVTIPEQESPHTVDEPPLSAGTTLFVKNLALSTTSDRLRHVFGTLPGFSFARIQTKPDPKRPAVPGADVPRLSIGYGFVGFKTPEFAKSALKGMEGFVLDGHALHVKFAGRGKEDEEESKDKAVSKSRTTKMIVKNVPFEATRKDIRELFGAHGQLKSVRLPKRFDARTRGFAFLDFLTRREAENAYAALKHTHLLGRHLVLDWAEEAEQDLDVLRMKAGVGYGGGEEMPGRKRKLDLGEEPEEGTEGY</sequence>
<dbReference type="Proteomes" id="UP000053989">
    <property type="component" value="Unassembled WGS sequence"/>
</dbReference>
<keyword evidence="7" id="KW-0539">Nucleus</keyword>
<feature type="region of interest" description="Disordered" evidence="10">
    <location>
        <begin position="150"/>
        <end position="170"/>
    </location>
</feature>
<evidence type="ECO:0000256" key="9">
    <source>
        <dbReference type="PROSITE-ProRule" id="PRU00176"/>
    </source>
</evidence>
<feature type="compositionally biased region" description="Acidic residues" evidence="10">
    <location>
        <begin position="748"/>
        <end position="758"/>
    </location>
</feature>
<feature type="compositionally biased region" description="Polar residues" evidence="10">
    <location>
        <begin position="114"/>
        <end position="124"/>
    </location>
</feature>
<dbReference type="InterPro" id="IPR035979">
    <property type="entry name" value="RBD_domain_sf"/>
</dbReference>
<dbReference type="GO" id="GO:0006364">
    <property type="term" value="P:rRNA processing"/>
    <property type="evidence" value="ECO:0007669"/>
    <property type="project" value="UniProtKB-KW"/>
</dbReference>
<evidence type="ECO:0000256" key="8">
    <source>
        <dbReference type="ARBA" id="ARBA00023274"/>
    </source>
</evidence>
<keyword evidence="6 9" id="KW-0694">RNA-binding</keyword>
<keyword evidence="13" id="KW-1185">Reference proteome</keyword>
<dbReference type="PANTHER" id="PTHR48025:SF1">
    <property type="entry name" value="RRM DOMAIN-CONTAINING PROTEIN"/>
    <property type="match status" value="1"/>
</dbReference>
<dbReference type="InterPro" id="IPR000504">
    <property type="entry name" value="RRM_dom"/>
</dbReference>
<dbReference type="SMART" id="SM00360">
    <property type="entry name" value="RRM"/>
    <property type="match status" value="5"/>
</dbReference>
<evidence type="ECO:0000256" key="10">
    <source>
        <dbReference type="SAM" id="MobiDB-lite"/>
    </source>
</evidence>
<dbReference type="InterPro" id="IPR012677">
    <property type="entry name" value="Nucleotide-bd_a/b_plait_sf"/>
</dbReference>
<reference evidence="13" key="2">
    <citation type="submission" date="2015-01" db="EMBL/GenBank/DDBJ databases">
        <title>Evolutionary Origins and Diversification of the Mycorrhizal Mutualists.</title>
        <authorList>
            <consortium name="DOE Joint Genome Institute"/>
            <consortium name="Mycorrhizal Genomics Consortium"/>
            <person name="Kohler A."/>
            <person name="Kuo A."/>
            <person name="Nagy L.G."/>
            <person name="Floudas D."/>
            <person name="Copeland A."/>
            <person name="Barry K.W."/>
            <person name="Cichocki N."/>
            <person name="Veneault-Fourrey C."/>
            <person name="LaButti K."/>
            <person name="Lindquist E.A."/>
            <person name="Lipzen A."/>
            <person name="Lundell T."/>
            <person name="Morin E."/>
            <person name="Murat C."/>
            <person name="Riley R."/>
            <person name="Ohm R."/>
            <person name="Sun H."/>
            <person name="Tunlid A."/>
            <person name="Henrissat B."/>
            <person name="Grigoriev I.V."/>
            <person name="Hibbett D.S."/>
            <person name="Martin F."/>
        </authorList>
    </citation>
    <scope>NUCLEOTIDE SEQUENCE [LARGE SCALE GENOMIC DNA]</scope>
    <source>
        <strain evidence="13">Foug A</strain>
    </source>
</reference>
<dbReference type="InterPro" id="IPR034482">
    <property type="entry name" value="Mrd1_RRM3"/>
</dbReference>
<protein>
    <recommendedName>
        <fullName evidence="3">Multiple RNA-binding domain-containing protein 1</fullName>
    </recommendedName>
</protein>
<evidence type="ECO:0000256" key="4">
    <source>
        <dbReference type="ARBA" id="ARBA00022552"/>
    </source>
</evidence>
<dbReference type="GO" id="GO:1990904">
    <property type="term" value="C:ribonucleoprotein complex"/>
    <property type="evidence" value="ECO:0007669"/>
    <property type="project" value="UniProtKB-KW"/>
</dbReference>
<evidence type="ECO:0000313" key="12">
    <source>
        <dbReference type="EMBL" id="KIM51330.1"/>
    </source>
</evidence>
<feature type="domain" description="RRM" evidence="11">
    <location>
        <begin position="232"/>
        <end position="310"/>
    </location>
</feature>
<feature type="compositionally biased region" description="Basic and acidic residues" evidence="10">
    <location>
        <begin position="211"/>
        <end position="223"/>
    </location>
</feature>
<comment type="similarity">
    <text evidence="2">Belongs to the RRM MRD1 family.</text>
</comment>
<feature type="region of interest" description="Disordered" evidence="10">
    <location>
        <begin position="732"/>
        <end position="758"/>
    </location>
</feature>
<feature type="domain" description="RRM" evidence="11">
    <location>
        <begin position="639"/>
        <end position="716"/>
    </location>
</feature>
<dbReference type="STRING" id="1036808.A0A0C3CRV0"/>
<keyword evidence="4" id="KW-0698">rRNA processing</keyword>
<dbReference type="HOGENOM" id="CLU_008479_0_0_1"/>
<name>A0A0C3CRV0_9AGAM</name>
<dbReference type="GO" id="GO:0003729">
    <property type="term" value="F:mRNA binding"/>
    <property type="evidence" value="ECO:0007669"/>
    <property type="project" value="TreeGrafter"/>
</dbReference>
<feature type="region of interest" description="Disordered" evidence="10">
    <location>
        <begin position="97"/>
        <end position="124"/>
    </location>
</feature>
<dbReference type="Gene3D" id="3.30.70.330">
    <property type="match status" value="5"/>
</dbReference>
<organism evidence="12 13">
    <name type="scientific">Scleroderma citrinum Foug A</name>
    <dbReference type="NCBI Taxonomy" id="1036808"/>
    <lineage>
        <taxon>Eukaryota</taxon>
        <taxon>Fungi</taxon>
        <taxon>Dikarya</taxon>
        <taxon>Basidiomycota</taxon>
        <taxon>Agaricomycotina</taxon>
        <taxon>Agaricomycetes</taxon>
        <taxon>Agaricomycetidae</taxon>
        <taxon>Boletales</taxon>
        <taxon>Sclerodermatineae</taxon>
        <taxon>Sclerodermataceae</taxon>
        <taxon>Scleroderma</taxon>
    </lineage>
</organism>
<feature type="domain" description="RRM" evidence="11">
    <location>
        <begin position="2"/>
        <end position="83"/>
    </location>
</feature>
<feature type="region of interest" description="Disordered" evidence="10">
    <location>
        <begin position="186"/>
        <end position="224"/>
    </location>
</feature>
<dbReference type="InParanoid" id="A0A0C3CRV0"/>
<evidence type="ECO:0000256" key="1">
    <source>
        <dbReference type="ARBA" id="ARBA00004123"/>
    </source>
</evidence>
<keyword evidence="8" id="KW-0687">Ribonucleoprotein</keyword>
<feature type="compositionally biased region" description="Basic and acidic residues" evidence="10">
    <location>
        <begin position="150"/>
        <end position="167"/>
    </location>
</feature>
<evidence type="ECO:0000313" key="13">
    <source>
        <dbReference type="Proteomes" id="UP000053989"/>
    </source>
</evidence>
<evidence type="ECO:0000256" key="3">
    <source>
        <dbReference type="ARBA" id="ARBA00013428"/>
    </source>
</evidence>
<evidence type="ECO:0000256" key="2">
    <source>
        <dbReference type="ARBA" id="ARBA00008033"/>
    </source>
</evidence>